<dbReference type="AlphaFoldDB" id="A0A6J4RAM7"/>
<feature type="compositionally biased region" description="Basic residues" evidence="1">
    <location>
        <begin position="43"/>
        <end position="61"/>
    </location>
</feature>
<feature type="compositionally biased region" description="Low complexity" evidence="1">
    <location>
        <begin position="1"/>
        <end position="21"/>
    </location>
</feature>
<dbReference type="GO" id="GO:0042286">
    <property type="term" value="F:glutamate-1-semialdehyde 2,1-aminomutase activity"/>
    <property type="evidence" value="ECO:0007669"/>
    <property type="project" value="UniProtKB-EC"/>
</dbReference>
<feature type="compositionally biased region" description="Basic residues" evidence="1">
    <location>
        <begin position="191"/>
        <end position="200"/>
    </location>
</feature>
<feature type="non-terminal residue" evidence="2">
    <location>
        <position position="1"/>
    </location>
</feature>
<evidence type="ECO:0000256" key="1">
    <source>
        <dbReference type="SAM" id="MobiDB-lite"/>
    </source>
</evidence>
<proteinExistence type="predicted"/>
<reference evidence="2" key="1">
    <citation type="submission" date="2020-02" db="EMBL/GenBank/DDBJ databases">
        <authorList>
            <person name="Meier V. D."/>
        </authorList>
    </citation>
    <scope>NUCLEOTIDE SEQUENCE</scope>
    <source>
        <strain evidence="2">AVDCRST_MAG13</strain>
    </source>
</reference>
<feature type="compositionally biased region" description="Basic and acidic residues" evidence="1">
    <location>
        <begin position="110"/>
        <end position="129"/>
    </location>
</feature>
<gene>
    <name evidence="2" type="ORF">AVDCRST_MAG13-297</name>
</gene>
<protein>
    <submittedName>
        <fullName evidence="2">Glutamate-1-semialdehyde 2,1-aminomutase</fullName>
        <ecNumber evidence="2">5.4.3.8</ecNumber>
    </submittedName>
</protein>
<organism evidence="2">
    <name type="scientific">uncultured Solirubrobacteraceae bacterium</name>
    <dbReference type="NCBI Taxonomy" id="1162706"/>
    <lineage>
        <taxon>Bacteria</taxon>
        <taxon>Bacillati</taxon>
        <taxon>Actinomycetota</taxon>
        <taxon>Thermoleophilia</taxon>
        <taxon>Solirubrobacterales</taxon>
        <taxon>Solirubrobacteraceae</taxon>
        <taxon>environmental samples</taxon>
    </lineage>
</organism>
<feature type="compositionally biased region" description="Basic residues" evidence="1">
    <location>
        <begin position="406"/>
        <end position="417"/>
    </location>
</feature>
<name>A0A6J4RAM7_9ACTN</name>
<feature type="region of interest" description="Disordered" evidence="1">
    <location>
        <begin position="405"/>
        <end position="424"/>
    </location>
</feature>
<feature type="non-terminal residue" evidence="2">
    <location>
        <position position="424"/>
    </location>
</feature>
<feature type="compositionally biased region" description="Basic residues" evidence="1">
    <location>
        <begin position="232"/>
        <end position="256"/>
    </location>
</feature>
<feature type="compositionally biased region" description="Basic residues" evidence="1">
    <location>
        <begin position="287"/>
        <end position="297"/>
    </location>
</feature>
<feature type="region of interest" description="Disordered" evidence="1">
    <location>
        <begin position="1"/>
        <end position="350"/>
    </location>
</feature>
<feature type="compositionally biased region" description="Low complexity" evidence="1">
    <location>
        <begin position="216"/>
        <end position="230"/>
    </location>
</feature>
<keyword evidence="2" id="KW-0413">Isomerase</keyword>
<feature type="compositionally biased region" description="Basic residues" evidence="1">
    <location>
        <begin position="154"/>
        <end position="164"/>
    </location>
</feature>
<evidence type="ECO:0000313" key="2">
    <source>
        <dbReference type="EMBL" id="CAA9468886.1"/>
    </source>
</evidence>
<feature type="compositionally biased region" description="Basic residues" evidence="1">
    <location>
        <begin position="78"/>
        <end position="92"/>
    </location>
</feature>
<dbReference type="EMBL" id="CADCVO010000043">
    <property type="protein sequence ID" value="CAA9468886.1"/>
    <property type="molecule type" value="Genomic_DNA"/>
</dbReference>
<sequence length="424" mass="45892">ARLPDRPPLGRALRARAPAPAGRRELARARDARHRPRPDLRRPRGGRGARRRRRQPLRRLRVLVGPAHPRPRAPRDPRGHHRHRREGHHVRRPDRDGGRPGRRGRPPHAVRADAAHDLLGHGGGDERRPPGAGRHGARQAPEVLRRLPRPPGRPPRRRGIRAGHRVAALVPRRAGGGDGQHGHRALERRGGRGGRVRPARVRGDPGRAVSGEHGPRPAARGLPRAPAQPGHGQRRPARLRRGHHGLPGRRGRRPGAHGRLPGPHGDGEDHRRRPARRGLRRLPGAHGAHRARGRRLPGGHAEREPARRRGRPGHAADARRAGLPAPGGHHGGAGLRPARGRGVASRPGALRARPAHRVLLRGARGRLRGRQALRHGGLRDVVPRAAGAGRLPAAVAVRGVVPLARPHPRPRGAHAGRRGGGVGL</sequence>
<feature type="compositionally biased region" description="Basic and acidic residues" evidence="1">
    <location>
        <begin position="180"/>
        <end position="190"/>
    </location>
</feature>
<accession>A0A6J4RAM7</accession>
<dbReference type="EC" id="5.4.3.8" evidence="2"/>